<dbReference type="SUPFAM" id="SSF54631">
    <property type="entry name" value="CBS-domain pair"/>
    <property type="match status" value="1"/>
</dbReference>
<evidence type="ECO:0000256" key="3">
    <source>
        <dbReference type="ARBA" id="ARBA00022692"/>
    </source>
</evidence>
<dbReference type="CDD" id="cd04590">
    <property type="entry name" value="CBS_pair_CorC_HlyC_assoc"/>
    <property type="match status" value="1"/>
</dbReference>
<evidence type="ECO:0000256" key="2">
    <source>
        <dbReference type="ARBA" id="ARBA00006337"/>
    </source>
</evidence>
<keyword evidence="14" id="KW-1185">Reference proteome</keyword>
<comment type="caution">
    <text evidence="13">The sequence shown here is derived from an EMBL/GenBank/DDBJ whole genome shotgun (WGS) entry which is preliminary data.</text>
</comment>
<dbReference type="Gene3D" id="3.30.465.10">
    <property type="match status" value="1"/>
</dbReference>
<proteinExistence type="inferred from homology"/>
<reference evidence="13 14" key="1">
    <citation type="submission" date="2016-08" db="EMBL/GenBank/DDBJ databases">
        <title>A new outlook on sporulation: Clostridium algidixylanolyticum.</title>
        <authorList>
            <person name="Poppleton D.I."/>
            <person name="Gribaldo S."/>
        </authorList>
    </citation>
    <scope>NUCLEOTIDE SEQUENCE [LARGE SCALE GENOMIC DNA]</scope>
    <source>
        <strain evidence="13 14">SPL73</strain>
    </source>
</reference>
<dbReference type="PANTHER" id="PTHR22777">
    <property type="entry name" value="HEMOLYSIN-RELATED"/>
    <property type="match status" value="1"/>
</dbReference>
<evidence type="ECO:0000256" key="6">
    <source>
        <dbReference type="ARBA" id="ARBA00023122"/>
    </source>
</evidence>
<dbReference type="InterPro" id="IPR016169">
    <property type="entry name" value="FAD-bd_PCMH_sub2"/>
</dbReference>
<evidence type="ECO:0000313" key="14">
    <source>
        <dbReference type="Proteomes" id="UP000284277"/>
    </source>
</evidence>
<dbReference type="Gene3D" id="3.10.580.10">
    <property type="entry name" value="CBS-domain"/>
    <property type="match status" value="1"/>
</dbReference>
<sequence length="440" mass="49458">MESDPGAAQIVAQILLLIGLTIMNAFFSGAEMAVVSVNKNRIRMLAESGNKKALLIQKLSEDSTGFLSTIQVAITFAGFFSSASAATGISQILGLKLESLGVPYSRSVAMVGVTIILSYFNLVFGELVPKRVALQKAELFSLFAIRPIYIISRILGPFIKLLSFSTNGILKLLGMKTDNLEEEVSEEEIRSMLQTGRENGVFNKIEEDMITSIFLFDDKRAREIMIPRQDMVAVDIKQPLELVLKEILDSRHSRIPIYDGEIDNIVGILSMKDVTIEMHKNELADIDIKPILQKPYFIPENKKTDDLFLDMQKHKKNMAILIDEYGGVSGLITMQDLIEEIMGDIHDEYEDEEPELIEVEPFVYKASGSISLYDIDEVLHEEIESSCDTLSGYLIELLGFIPKDSQMPLELEDEKNKYTILEMKDKVIKDIIVQIKEKSD</sequence>
<keyword evidence="3 9" id="KW-0812">Transmembrane</keyword>
<feature type="transmembrane region" description="Helical" evidence="10">
    <location>
        <begin position="12"/>
        <end position="35"/>
    </location>
</feature>
<dbReference type="InterPro" id="IPR005170">
    <property type="entry name" value="Transptr-assoc_dom"/>
</dbReference>
<evidence type="ECO:0000256" key="7">
    <source>
        <dbReference type="ARBA" id="ARBA00023136"/>
    </source>
</evidence>
<dbReference type="AlphaFoldDB" id="A0A419TD09"/>
<dbReference type="InterPro" id="IPR000644">
    <property type="entry name" value="CBS_dom"/>
</dbReference>
<keyword evidence="7 9" id="KW-0472">Membrane</keyword>
<evidence type="ECO:0000256" key="1">
    <source>
        <dbReference type="ARBA" id="ARBA00004141"/>
    </source>
</evidence>
<evidence type="ECO:0000256" key="5">
    <source>
        <dbReference type="ARBA" id="ARBA00022989"/>
    </source>
</evidence>
<dbReference type="Proteomes" id="UP000284277">
    <property type="component" value="Unassembled WGS sequence"/>
</dbReference>
<evidence type="ECO:0000256" key="8">
    <source>
        <dbReference type="PROSITE-ProRule" id="PRU00703"/>
    </source>
</evidence>
<dbReference type="FunFam" id="3.10.580.10:FF:000002">
    <property type="entry name" value="Magnesium/cobalt efflux protein CorC"/>
    <property type="match status" value="1"/>
</dbReference>
<dbReference type="InterPro" id="IPR046342">
    <property type="entry name" value="CBS_dom_sf"/>
</dbReference>
<evidence type="ECO:0000259" key="12">
    <source>
        <dbReference type="PROSITE" id="PS51846"/>
    </source>
</evidence>
<feature type="transmembrane region" description="Helical" evidence="10">
    <location>
        <begin position="66"/>
        <end position="87"/>
    </location>
</feature>
<evidence type="ECO:0000259" key="11">
    <source>
        <dbReference type="PROSITE" id="PS51371"/>
    </source>
</evidence>
<dbReference type="EMBL" id="MCIA01000001">
    <property type="protein sequence ID" value="RKD35360.1"/>
    <property type="molecule type" value="Genomic_DNA"/>
</dbReference>
<dbReference type="GO" id="GO:0050660">
    <property type="term" value="F:flavin adenine dinucleotide binding"/>
    <property type="evidence" value="ECO:0007669"/>
    <property type="project" value="InterPro"/>
</dbReference>
<keyword evidence="6 8" id="KW-0129">CBS domain</keyword>
<feature type="domain" description="CNNM transmembrane" evidence="12">
    <location>
        <begin position="6"/>
        <end position="206"/>
    </location>
</feature>
<protein>
    <submittedName>
        <fullName evidence="13">Hemolysin</fullName>
    </submittedName>
</protein>
<name>A0A419TD09_9FIRM</name>
<dbReference type="InterPro" id="IPR002550">
    <property type="entry name" value="CNNM"/>
</dbReference>
<feature type="domain" description="CBS" evidence="11">
    <location>
        <begin position="291"/>
        <end position="348"/>
    </location>
</feature>
<dbReference type="PROSITE" id="PS51371">
    <property type="entry name" value="CBS"/>
    <property type="match status" value="2"/>
</dbReference>
<organism evidence="13 14">
    <name type="scientific">Lacrimispora algidixylanolytica</name>
    <dbReference type="NCBI Taxonomy" id="94868"/>
    <lineage>
        <taxon>Bacteria</taxon>
        <taxon>Bacillati</taxon>
        <taxon>Bacillota</taxon>
        <taxon>Clostridia</taxon>
        <taxon>Lachnospirales</taxon>
        <taxon>Lachnospiraceae</taxon>
        <taxon>Lacrimispora</taxon>
    </lineage>
</organism>
<feature type="transmembrane region" description="Helical" evidence="10">
    <location>
        <begin position="139"/>
        <end position="159"/>
    </location>
</feature>
<dbReference type="PROSITE" id="PS51846">
    <property type="entry name" value="CNNM"/>
    <property type="match status" value="1"/>
</dbReference>
<dbReference type="GO" id="GO:0005886">
    <property type="term" value="C:plasma membrane"/>
    <property type="evidence" value="ECO:0007669"/>
    <property type="project" value="TreeGrafter"/>
</dbReference>
<dbReference type="SUPFAM" id="SSF56176">
    <property type="entry name" value="FAD-binding/transporter-associated domain-like"/>
    <property type="match status" value="1"/>
</dbReference>
<dbReference type="InterPro" id="IPR044751">
    <property type="entry name" value="Ion_transp-like_CBS"/>
</dbReference>
<dbReference type="RefSeq" id="WP_120195296.1">
    <property type="nucleotide sequence ID" value="NZ_MCIA01000001.1"/>
</dbReference>
<evidence type="ECO:0000256" key="9">
    <source>
        <dbReference type="PROSITE-ProRule" id="PRU01193"/>
    </source>
</evidence>
<keyword evidence="4" id="KW-0677">Repeat</keyword>
<evidence type="ECO:0000313" key="13">
    <source>
        <dbReference type="EMBL" id="RKD35360.1"/>
    </source>
</evidence>
<gene>
    <name evidence="13" type="ORF">BET01_03185</name>
</gene>
<dbReference type="OrthoDB" id="9798188at2"/>
<accession>A0A419TD09</accession>
<feature type="transmembrane region" description="Helical" evidence="10">
    <location>
        <begin position="107"/>
        <end position="127"/>
    </location>
</feature>
<dbReference type="InterPro" id="IPR036318">
    <property type="entry name" value="FAD-bd_PCMH-like_sf"/>
</dbReference>
<dbReference type="Pfam" id="PF00571">
    <property type="entry name" value="CBS"/>
    <property type="match status" value="2"/>
</dbReference>
<comment type="subcellular location">
    <subcellularLocation>
        <location evidence="1">Membrane</location>
        <topology evidence="1">Multi-pass membrane protein</topology>
    </subcellularLocation>
</comment>
<dbReference type="SMART" id="SM01091">
    <property type="entry name" value="CorC_HlyC"/>
    <property type="match status" value="1"/>
</dbReference>
<feature type="domain" description="CBS" evidence="11">
    <location>
        <begin position="225"/>
        <end position="286"/>
    </location>
</feature>
<dbReference type="SMART" id="SM00116">
    <property type="entry name" value="CBS"/>
    <property type="match status" value="2"/>
</dbReference>
<dbReference type="Pfam" id="PF03471">
    <property type="entry name" value="CorC_HlyC"/>
    <property type="match status" value="1"/>
</dbReference>
<evidence type="ECO:0000256" key="10">
    <source>
        <dbReference type="SAM" id="Phobius"/>
    </source>
</evidence>
<keyword evidence="5 9" id="KW-1133">Transmembrane helix</keyword>
<dbReference type="PANTHER" id="PTHR22777:SF17">
    <property type="entry name" value="UPF0053 PROTEIN SLL0260"/>
    <property type="match status" value="1"/>
</dbReference>
<evidence type="ECO:0000256" key="4">
    <source>
        <dbReference type="ARBA" id="ARBA00022737"/>
    </source>
</evidence>
<comment type="similarity">
    <text evidence="2">Belongs to the UPF0053 family.</text>
</comment>
<dbReference type="Pfam" id="PF01595">
    <property type="entry name" value="CNNM"/>
    <property type="match status" value="1"/>
</dbReference>